<dbReference type="SUPFAM" id="SSF52540">
    <property type="entry name" value="P-loop containing nucleoside triphosphate hydrolases"/>
    <property type="match status" value="1"/>
</dbReference>
<reference evidence="9" key="1">
    <citation type="journal article" date="2018" name="Nat. Microbiol.">
        <title>Leveraging single-cell genomics to expand the fungal tree of life.</title>
        <authorList>
            <person name="Ahrendt S.R."/>
            <person name="Quandt C.A."/>
            <person name="Ciobanu D."/>
            <person name="Clum A."/>
            <person name="Salamov A."/>
            <person name="Andreopoulos B."/>
            <person name="Cheng J.F."/>
            <person name="Woyke T."/>
            <person name="Pelin A."/>
            <person name="Henrissat B."/>
            <person name="Reynolds N.K."/>
            <person name="Benny G.L."/>
            <person name="Smith M.E."/>
            <person name="James T.Y."/>
            <person name="Grigoriev I.V."/>
        </authorList>
    </citation>
    <scope>NUCLEOTIDE SEQUENCE [LARGE SCALE GENOMIC DNA]</scope>
    <source>
        <strain evidence="9">Benny S71-1</strain>
    </source>
</reference>
<proteinExistence type="predicted"/>
<evidence type="ECO:0000313" key="9">
    <source>
        <dbReference type="Proteomes" id="UP000278143"/>
    </source>
</evidence>
<keyword evidence="9" id="KW-1185">Reference proteome</keyword>
<dbReference type="Pfam" id="PF00005">
    <property type="entry name" value="ABC_tran"/>
    <property type="match status" value="1"/>
</dbReference>
<evidence type="ECO:0000256" key="1">
    <source>
        <dbReference type="ARBA" id="ARBA00004141"/>
    </source>
</evidence>
<dbReference type="GO" id="GO:0140359">
    <property type="term" value="F:ABC-type transporter activity"/>
    <property type="evidence" value="ECO:0007669"/>
    <property type="project" value="InterPro"/>
</dbReference>
<gene>
    <name evidence="8" type="ORF">SYNPS1DRAFT_20236</name>
</gene>
<dbReference type="Gene3D" id="3.40.50.300">
    <property type="entry name" value="P-loop containing nucleotide triphosphate hydrolases"/>
    <property type="match status" value="1"/>
</dbReference>
<dbReference type="InterPro" id="IPR027417">
    <property type="entry name" value="P-loop_NTPase"/>
</dbReference>
<feature type="transmembrane region" description="Helical" evidence="5">
    <location>
        <begin position="193"/>
        <end position="211"/>
    </location>
</feature>
<dbReference type="PROSITE" id="PS50929">
    <property type="entry name" value="ABC_TM1F"/>
    <property type="match status" value="1"/>
</dbReference>
<dbReference type="PANTHER" id="PTHR24221">
    <property type="entry name" value="ATP-BINDING CASSETTE SUB-FAMILY B"/>
    <property type="match status" value="1"/>
</dbReference>
<feature type="domain" description="ABC transmembrane type-1" evidence="7">
    <location>
        <begin position="1"/>
        <end position="216"/>
    </location>
</feature>
<feature type="non-terminal residue" evidence="8">
    <location>
        <position position="1"/>
    </location>
</feature>
<dbReference type="InterPro" id="IPR036640">
    <property type="entry name" value="ABC1_TM_sf"/>
</dbReference>
<protein>
    <submittedName>
        <fullName evidence="8">ABC transporter</fullName>
    </submittedName>
</protein>
<keyword evidence="2 5" id="KW-0812">Transmembrane</keyword>
<evidence type="ECO:0000256" key="5">
    <source>
        <dbReference type="SAM" id="Phobius"/>
    </source>
</evidence>
<evidence type="ECO:0000313" key="8">
    <source>
        <dbReference type="EMBL" id="RKP22303.1"/>
    </source>
</evidence>
<dbReference type="SUPFAM" id="SSF90123">
    <property type="entry name" value="ABC transporter transmembrane region"/>
    <property type="match status" value="1"/>
</dbReference>
<dbReference type="InterPro" id="IPR017871">
    <property type="entry name" value="ABC_transporter-like_CS"/>
</dbReference>
<accession>A0A4P9YR21</accession>
<evidence type="ECO:0000259" key="6">
    <source>
        <dbReference type="PROSITE" id="PS50893"/>
    </source>
</evidence>
<name>A0A4P9YR21_9FUNG</name>
<dbReference type="OrthoDB" id="6500128at2759"/>
<dbReference type="PROSITE" id="PS50893">
    <property type="entry name" value="ABC_TRANSPORTER_2"/>
    <property type="match status" value="1"/>
</dbReference>
<dbReference type="EMBL" id="KZ992277">
    <property type="protein sequence ID" value="RKP22303.1"/>
    <property type="molecule type" value="Genomic_DNA"/>
</dbReference>
<keyword evidence="4 5" id="KW-0472">Membrane</keyword>
<feature type="domain" description="ABC transporter" evidence="6">
    <location>
        <begin position="250"/>
        <end position="419"/>
    </location>
</feature>
<dbReference type="GO" id="GO:0005774">
    <property type="term" value="C:vacuolar membrane"/>
    <property type="evidence" value="ECO:0007669"/>
    <property type="project" value="TreeGrafter"/>
</dbReference>
<dbReference type="PANTHER" id="PTHR24221:SF654">
    <property type="entry name" value="ATP-BINDING CASSETTE SUB-FAMILY B MEMBER 6"/>
    <property type="match status" value="1"/>
</dbReference>
<keyword evidence="3 5" id="KW-1133">Transmembrane helix</keyword>
<dbReference type="Proteomes" id="UP000278143">
    <property type="component" value="Unassembled WGS sequence"/>
</dbReference>
<dbReference type="InterPro" id="IPR011527">
    <property type="entry name" value="ABC1_TM_dom"/>
</dbReference>
<dbReference type="GO" id="GO:0005524">
    <property type="term" value="F:ATP binding"/>
    <property type="evidence" value="ECO:0007669"/>
    <property type="project" value="InterPro"/>
</dbReference>
<dbReference type="InterPro" id="IPR003439">
    <property type="entry name" value="ABC_transporter-like_ATP-bd"/>
</dbReference>
<dbReference type="GO" id="GO:0016887">
    <property type="term" value="F:ATP hydrolysis activity"/>
    <property type="evidence" value="ECO:0007669"/>
    <property type="project" value="InterPro"/>
</dbReference>
<dbReference type="PROSITE" id="PS00211">
    <property type="entry name" value="ABC_TRANSPORTER_1"/>
    <property type="match status" value="1"/>
</dbReference>
<sequence>TTREVAVRMFEHLHSLSLRYHMNRKTGEVLRVQDRGVQSIVSLLQAIVFQLVPTLVDIAVACVYFAYTFDMYFASVVLATMFSYVMATIIITDWRTRFRREANESDNAMESRAVDSLLNFETVKYYGAEKFEVEQYEKALRLYQHASWKSSASLNVLNSAQNIIIQAGLLVGCLVCAHRVMAGMMTVGDVVLYLSYITQLYVPLNWFGTYYRMMQRNFIDMEKMLELFEMHVEVQDLPNAAPLTVTTGTVEFRNVSFGYDPRQPVLRDLSFVVPGGTTVAFVGASGAGKSTLLRLLFRFYDVESGTVMIDGQDIRHVRQRDLRASIGVVPQDTVLFNDSIGYNIRYGKVGASDEEVRQAAEAAQIHTRILGFPEGYGTRVGERGLRLSGGEKQRVAIARTLLKDPPIVLLDEATSALDVSD</sequence>
<feature type="transmembrane region" description="Helical" evidence="5">
    <location>
        <begin position="40"/>
        <end position="66"/>
    </location>
</feature>
<dbReference type="AlphaFoldDB" id="A0A4P9YR21"/>
<organism evidence="8 9">
    <name type="scientific">Syncephalis pseudoplumigaleata</name>
    <dbReference type="NCBI Taxonomy" id="1712513"/>
    <lineage>
        <taxon>Eukaryota</taxon>
        <taxon>Fungi</taxon>
        <taxon>Fungi incertae sedis</taxon>
        <taxon>Zoopagomycota</taxon>
        <taxon>Zoopagomycotina</taxon>
        <taxon>Zoopagomycetes</taxon>
        <taxon>Zoopagales</taxon>
        <taxon>Piptocephalidaceae</taxon>
        <taxon>Syncephalis</taxon>
    </lineage>
</organism>
<evidence type="ECO:0000259" key="7">
    <source>
        <dbReference type="PROSITE" id="PS50929"/>
    </source>
</evidence>
<dbReference type="Gene3D" id="1.20.1560.10">
    <property type="entry name" value="ABC transporter type 1, transmembrane domain"/>
    <property type="match status" value="1"/>
</dbReference>
<comment type="subcellular location">
    <subcellularLocation>
        <location evidence="1">Membrane</location>
        <topology evidence="1">Multi-pass membrane protein</topology>
    </subcellularLocation>
</comment>
<evidence type="ECO:0000256" key="2">
    <source>
        <dbReference type="ARBA" id="ARBA00022692"/>
    </source>
</evidence>
<evidence type="ECO:0000256" key="4">
    <source>
        <dbReference type="ARBA" id="ARBA00023136"/>
    </source>
</evidence>
<dbReference type="InterPro" id="IPR039421">
    <property type="entry name" value="Type_1_exporter"/>
</dbReference>
<feature type="transmembrane region" description="Helical" evidence="5">
    <location>
        <begin position="163"/>
        <end position="181"/>
    </location>
</feature>
<evidence type="ECO:0000256" key="3">
    <source>
        <dbReference type="ARBA" id="ARBA00022989"/>
    </source>
</evidence>
<feature type="transmembrane region" description="Helical" evidence="5">
    <location>
        <begin position="72"/>
        <end position="91"/>
    </location>
</feature>
<dbReference type="Pfam" id="PF00664">
    <property type="entry name" value="ABC_membrane"/>
    <property type="match status" value="1"/>
</dbReference>